<dbReference type="HOGENOM" id="CLU_2278649_0_0_1"/>
<evidence type="ECO:0000313" key="1">
    <source>
        <dbReference type="EMBL" id="EST09447.1"/>
    </source>
</evidence>
<name>V5GU60_KALBG</name>
<organism evidence="1 2">
    <name type="scientific">Kalmanozyma brasiliensis (strain GHG001)</name>
    <name type="common">Yeast</name>
    <name type="synonym">Pseudozyma brasiliensis</name>
    <dbReference type="NCBI Taxonomy" id="1365824"/>
    <lineage>
        <taxon>Eukaryota</taxon>
        <taxon>Fungi</taxon>
        <taxon>Dikarya</taxon>
        <taxon>Basidiomycota</taxon>
        <taxon>Ustilaginomycotina</taxon>
        <taxon>Ustilaginomycetes</taxon>
        <taxon>Ustilaginales</taxon>
        <taxon>Ustilaginaceae</taxon>
        <taxon>Kalmanozyma</taxon>
    </lineage>
</organism>
<reference evidence="2" key="1">
    <citation type="journal article" date="2013" name="Genome Announc.">
        <title>Draft genome sequence of Pseudozyma brasiliensis sp. nov. strain GHG001, a high producer of endo-1,4-xylanase isolated from an insect pest of sugarcane.</title>
        <authorList>
            <person name="Oliveira J.V.D.C."/>
            <person name="dos Santos R.A.C."/>
            <person name="Borges T.A."/>
            <person name="Riano-Pachon D.M."/>
            <person name="Goldman G.H."/>
        </authorList>
    </citation>
    <scope>NUCLEOTIDE SEQUENCE [LARGE SCALE GENOMIC DNA]</scope>
    <source>
        <strain evidence="2">GHG001</strain>
    </source>
</reference>
<accession>V5GU60</accession>
<sequence>MAKAQDTNFVDVLAAGVTERGAFSATRQELLKTWNELKLGSSASRPTSIKYWRYTSSCLWPQADESETGRAIFESRATTKDNHAYAPRDVWMGESDKKSAEG</sequence>
<dbReference type="AlphaFoldDB" id="V5GU60"/>
<proteinExistence type="predicted"/>
<evidence type="ECO:0000313" key="2">
    <source>
        <dbReference type="Proteomes" id="UP000019377"/>
    </source>
</evidence>
<gene>
    <name evidence="1" type="ORF">PSEUBRA_SCAF10g05431</name>
</gene>
<protein>
    <submittedName>
        <fullName evidence="1">Uncharacterized protein</fullName>
    </submittedName>
</protein>
<dbReference type="EMBL" id="KI545852">
    <property type="protein sequence ID" value="EST09447.1"/>
    <property type="molecule type" value="Genomic_DNA"/>
</dbReference>
<dbReference type="Proteomes" id="UP000019377">
    <property type="component" value="Unassembled WGS sequence"/>
</dbReference>
<keyword evidence="2" id="KW-1185">Reference proteome</keyword>